<dbReference type="InterPro" id="IPR040680">
    <property type="entry name" value="DUF5643"/>
</dbReference>
<dbReference type="Pfam" id="PF18705">
    <property type="entry name" value="DUF5643"/>
    <property type="match status" value="1"/>
</dbReference>
<comment type="caution">
    <text evidence="5">The sequence shown here is derived from an EMBL/GenBank/DDBJ whole genome shotgun (WGS) entry which is preliminary data.</text>
</comment>
<keyword evidence="2" id="KW-1133">Transmembrane helix</keyword>
<evidence type="ECO:0000313" key="5">
    <source>
        <dbReference type="EMBL" id="HJB12509.1"/>
    </source>
</evidence>
<feature type="transmembrane region" description="Helical" evidence="2">
    <location>
        <begin position="40"/>
        <end position="62"/>
    </location>
</feature>
<feature type="domain" description="DUF4179" evidence="3">
    <location>
        <begin position="45"/>
        <end position="130"/>
    </location>
</feature>
<feature type="region of interest" description="Disordered" evidence="1">
    <location>
        <begin position="189"/>
        <end position="210"/>
    </location>
</feature>
<organism evidence="5 6">
    <name type="scientific">Candidatus Oscillibacter excrementigallinarum</name>
    <dbReference type="NCBI Taxonomy" id="2838716"/>
    <lineage>
        <taxon>Bacteria</taxon>
        <taxon>Bacillati</taxon>
        <taxon>Bacillota</taxon>
        <taxon>Clostridia</taxon>
        <taxon>Eubacteriales</taxon>
        <taxon>Oscillospiraceae</taxon>
        <taxon>Oscillibacter</taxon>
    </lineage>
</organism>
<protein>
    <submittedName>
        <fullName evidence="5">DUF4179 domain-containing protein</fullName>
    </submittedName>
</protein>
<proteinExistence type="predicted"/>
<dbReference type="Proteomes" id="UP000823824">
    <property type="component" value="Unassembled WGS sequence"/>
</dbReference>
<evidence type="ECO:0000313" key="6">
    <source>
        <dbReference type="Proteomes" id="UP000823824"/>
    </source>
</evidence>
<evidence type="ECO:0000259" key="3">
    <source>
        <dbReference type="Pfam" id="PF13786"/>
    </source>
</evidence>
<dbReference type="Gene3D" id="2.60.40.1630">
    <property type="entry name" value="bacillus anthracis domain"/>
    <property type="match status" value="1"/>
</dbReference>
<keyword evidence="2" id="KW-0812">Transmembrane</keyword>
<feature type="domain" description="DUF5643" evidence="4">
    <location>
        <begin position="235"/>
        <end position="344"/>
    </location>
</feature>
<evidence type="ECO:0000256" key="1">
    <source>
        <dbReference type="SAM" id="MobiDB-lite"/>
    </source>
</evidence>
<dbReference type="InterPro" id="IPR025436">
    <property type="entry name" value="DUF4179"/>
</dbReference>
<reference evidence="5" key="1">
    <citation type="journal article" date="2021" name="PeerJ">
        <title>Extensive microbial diversity within the chicken gut microbiome revealed by metagenomics and culture.</title>
        <authorList>
            <person name="Gilroy R."/>
            <person name="Ravi A."/>
            <person name="Getino M."/>
            <person name="Pursley I."/>
            <person name="Horton D.L."/>
            <person name="Alikhan N.F."/>
            <person name="Baker D."/>
            <person name="Gharbi K."/>
            <person name="Hall N."/>
            <person name="Watson M."/>
            <person name="Adriaenssens E.M."/>
            <person name="Foster-Nyarko E."/>
            <person name="Jarju S."/>
            <person name="Secka A."/>
            <person name="Antonio M."/>
            <person name="Oren A."/>
            <person name="Chaudhuri R.R."/>
            <person name="La Ragione R."/>
            <person name="Hildebrand F."/>
            <person name="Pallen M.J."/>
        </authorList>
    </citation>
    <scope>NUCLEOTIDE SEQUENCE</scope>
    <source>
        <strain evidence="5">ChiBcec18-1249</strain>
    </source>
</reference>
<evidence type="ECO:0000259" key="4">
    <source>
        <dbReference type="Pfam" id="PF18705"/>
    </source>
</evidence>
<dbReference type="AlphaFoldDB" id="A0A9D2LH49"/>
<keyword evidence="2" id="KW-0472">Membrane</keyword>
<dbReference type="EMBL" id="DWZJ01000015">
    <property type="protein sequence ID" value="HJB12509.1"/>
    <property type="molecule type" value="Genomic_DNA"/>
</dbReference>
<dbReference type="Pfam" id="PF13786">
    <property type="entry name" value="DUF4179"/>
    <property type="match status" value="1"/>
</dbReference>
<gene>
    <name evidence="5" type="ORF">H9787_02205</name>
</gene>
<reference evidence="5" key="2">
    <citation type="submission" date="2021-04" db="EMBL/GenBank/DDBJ databases">
        <authorList>
            <person name="Gilroy R."/>
        </authorList>
    </citation>
    <scope>NUCLEOTIDE SEQUENCE</scope>
    <source>
        <strain evidence="5">ChiBcec18-1249</strain>
    </source>
</reference>
<evidence type="ECO:0000256" key="2">
    <source>
        <dbReference type="SAM" id="Phobius"/>
    </source>
</evidence>
<sequence length="468" mass="52570">MNRNEEYQALLQELEPTPAALDGTAERALRRRRRDRRLRLFGVPAGSLAACFVAFVLLVNLFPPFARACGTVPVLRTLAQAVAWSPSLSAAVENDYVQPIGQSQTVNGITATIEYVIVDQKQVNIFFTLEGEGYESLSAEMPEFTPRQQCAVLSSDFRQPPGTLLRFTLDYSDNDVPEGFTMTFGVTGETGEEAEDRPTAPSRSILDEPEREEPDILAEFTFDLAFDPTYTAQGEIVPVNSTFQLDGQTLTVTEAEVYPTHVRVNVEGDPDNTAWLEDLDFYLENEDGERFDSITNGVSATEDPDIPAMKSFRLESPYFADSAHLTLHITGAKWLDKDMERIRVDLINGTADRLPEDVALYSAERSGNGWLVQFSAPEEEEMHFHQLFSMTYYDAEGNEYSMDSRSTMTEPYIEGFISDEAFDAYRAAGEGRFFEVLPLQDYPYEEVWLCPVYSRTTQAEVPVTIPIK</sequence>
<name>A0A9D2LH49_9FIRM</name>
<accession>A0A9D2LH49</accession>